<reference evidence="1" key="1">
    <citation type="submission" date="2020-08" db="EMBL/GenBank/DDBJ databases">
        <title>Genome public.</title>
        <authorList>
            <person name="Liu C."/>
            <person name="Sun Q."/>
        </authorList>
    </citation>
    <scope>NUCLEOTIDE SEQUENCE</scope>
    <source>
        <strain evidence="1">NSJ-42</strain>
    </source>
</reference>
<name>A0A8I0AAT6_9CLOT</name>
<gene>
    <name evidence="1" type="ORF">H8R92_08995</name>
</gene>
<dbReference type="Proteomes" id="UP000662088">
    <property type="component" value="Unassembled WGS sequence"/>
</dbReference>
<comment type="caution">
    <text evidence="1">The sequence shown here is derived from an EMBL/GenBank/DDBJ whole genome shotgun (WGS) entry which is preliminary data.</text>
</comment>
<dbReference type="AlphaFoldDB" id="A0A8I0AAT6"/>
<protein>
    <submittedName>
        <fullName evidence="1">Uncharacterized protein</fullName>
    </submittedName>
</protein>
<accession>A0A8I0AAT6</accession>
<keyword evidence="2" id="KW-1185">Reference proteome</keyword>
<proteinExistence type="predicted"/>
<evidence type="ECO:0000313" key="2">
    <source>
        <dbReference type="Proteomes" id="UP000662088"/>
    </source>
</evidence>
<evidence type="ECO:0000313" key="1">
    <source>
        <dbReference type="EMBL" id="MBC5640551.1"/>
    </source>
</evidence>
<sequence>MKFTKRLVVGLVSTGIIATLFTGCTTKDVTPVRAESAEEVINLFNEYNKANDIENMVSLYSDVYLDSVGYSSGTVVKMLEANRKNAQITKSETESIEAIDENIEKAVVNMAIMEEGKEVPYTYTYAMIKEDDGWAVSPDGVIECINVEAPEIVSGKLNIYLSKIIKLVDGYILRADISNNSSEAYSFGKEGNLCEVVVETTEGQYKTPMLEEVKLDKKVKTYFMARADELKGEVKKVTITNVYDIEDDVIKEDSMRDIVIYEK</sequence>
<dbReference type="RefSeq" id="WP_186835267.1">
    <property type="nucleotide sequence ID" value="NZ_JACOOQ010000014.1"/>
</dbReference>
<organism evidence="1 2">
    <name type="scientific">Clostridium lentum</name>
    <dbReference type="NCBI Taxonomy" id="2763037"/>
    <lineage>
        <taxon>Bacteria</taxon>
        <taxon>Bacillati</taxon>
        <taxon>Bacillota</taxon>
        <taxon>Clostridia</taxon>
        <taxon>Eubacteriales</taxon>
        <taxon>Clostridiaceae</taxon>
        <taxon>Clostridium</taxon>
    </lineage>
</organism>
<dbReference type="EMBL" id="JACOOQ010000014">
    <property type="protein sequence ID" value="MBC5640551.1"/>
    <property type="molecule type" value="Genomic_DNA"/>
</dbReference>
<dbReference type="PROSITE" id="PS51257">
    <property type="entry name" value="PROKAR_LIPOPROTEIN"/>
    <property type="match status" value="1"/>
</dbReference>